<keyword evidence="1" id="KW-0147">Chitin-binding</keyword>
<evidence type="ECO:0000256" key="5">
    <source>
        <dbReference type="ARBA" id="ARBA00023180"/>
    </source>
</evidence>
<reference evidence="10" key="1">
    <citation type="submission" date="2025-08" db="UniProtKB">
        <authorList>
            <consortium name="RefSeq"/>
        </authorList>
    </citation>
    <scope>IDENTIFICATION</scope>
    <source>
        <tissue evidence="10">Whole body</tissue>
    </source>
</reference>
<evidence type="ECO:0000313" key="9">
    <source>
        <dbReference type="Proteomes" id="UP000504618"/>
    </source>
</evidence>
<dbReference type="PROSITE" id="PS50940">
    <property type="entry name" value="CHIT_BIND_II"/>
    <property type="match status" value="2"/>
</dbReference>
<dbReference type="GeneID" id="112455185"/>
<evidence type="ECO:0000256" key="7">
    <source>
        <dbReference type="SAM" id="SignalP"/>
    </source>
</evidence>
<feature type="compositionally biased region" description="Pro residues" evidence="6">
    <location>
        <begin position="175"/>
        <end position="190"/>
    </location>
</feature>
<evidence type="ECO:0000256" key="2">
    <source>
        <dbReference type="ARBA" id="ARBA00022729"/>
    </source>
</evidence>
<dbReference type="InterPro" id="IPR002557">
    <property type="entry name" value="Chitin-bd_dom"/>
</dbReference>
<evidence type="ECO:0000256" key="3">
    <source>
        <dbReference type="ARBA" id="ARBA00022737"/>
    </source>
</evidence>
<name>A0A6J1PSG6_9HYME</name>
<organism evidence="9 10">
    <name type="scientific">Temnothorax curvispinosus</name>
    <dbReference type="NCBI Taxonomy" id="300111"/>
    <lineage>
        <taxon>Eukaryota</taxon>
        <taxon>Metazoa</taxon>
        <taxon>Ecdysozoa</taxon>
        <taxon>Arthropoda</taxon>
        <taxon>Hexapoda</taxon>
        <taxon>Insecta</taxon>
        <taxon>Pterygota</taxon>
        <taxon>Neoptera</taxon>
        <taxon>Endopterygota</taxon>
        <taxon>Hymenoptera</taxon>
        <taxon>Apocrita</taxon>
        <taxon>Aculeata</taxon>
        <taxon>Formicoidea</taxon>
        <taxon>Formicidae</taxon>
        <taxon>Myrmicinae</taxon>
        <taxon>Temnothorax</taxon>
    </lineage>
</organism>
<dbReference type="GO" id="GO:0005576">
    <property type="term" value="C:extracellular region"/>
    <property type="evidence" value="ECO:0007669"/>
    <property type="project" value="InterPro"/>
</dbReference>
<dbReference type="InterPro" id="IPR036508">
    <property type="entry name" value="Chitin-bd_dom_sf"/>
</dbReference>
<dbReference type="Gene3D" id="2.170.140.10">
    <property type="entry name" value="Chitin binding domain"/>
    <property type="match status" value="2"/>
</dbReference>
<keyword evidence="2 7" id="KW-0732">Signal</keyword>
<dbReference type="PANTHER" id="PTHR23301">
    <property type="entry name" value="CHITIN BINDING PERITROPHIN-A"/>
    <property type="match status" value="1"/>
</dbReference>
<evidence type="ECO:0000259" key="8">
    <source>
        <dbReference type="PROSITE" id="PS50940"/>
    </source>
</evidence>
<dbReference type="Proteomes" id="UP000504618">
    <property type="component" value="Unplaced"/>
</dbReference>
<proteinExistence type="predicted"/>
<feature type="chain" id="PRO_5026938968" evidence="7">
    <location>
        <begin position="20"/>
        <end position="247"/>
    </location>
</feature>
<accession>A0A6J1PSG6</accession>
<evidence type="ECO:0000313" key="10">
    <source>
        <dbReference type="RefSeq" id="XP_024872729.1"/>
    </source>
</evidence>
<evidence type="ECO:0000256" key="1">
    <source>
        <dbReference type="ARBA" id="ARBA00022669"/>
    </source>
</evidence>
<evidence type="ECO:0000256" key="4">
    <source>
        <dbReference type="ARBA" id="ARBA00023157"/>
    </source>
</evidence>
<dbReference type="InterPro" id="IPR051940">
    <property type="entry name" value="Chitin_bind-dev_reg"/>
</dbReference>
<dbReference type="GO" id="GO:0008061">
    <property type="term" value="F:chitin binding"/>
    <property type="evidence" value="ECO:0007669"/>
    <property type="project" value="UniProtKB-KW"/>
</dbReference>
<dbReference type="SUPFAM" id="SSF57625">
    <property type="entry name" value="Invertebrate chitin-binding proteins"/>
    <property type="match status" value="2"/>
</dbReference>
<keyword evidence="9" id="KW-1185">Reference proteome</keyword>
<sequence length="247" mass="27027">MKGIYVIAIASLASWAVNAADIEPAPSDPKEDTYANIPRICPYPERNEHNTTTNLPHETDCTLYYKCSVGQPVLQRCPLMTEGDPISRLHYNRLLQVCDWPWQAGCASCPQTYRNGTLPSGSKISGPGTNNCYQYYDCINGVGHLRTCYSGCFSRTCQECVPNRDGGRGCGGPGPTQPPPTTQSTPPTPPSCINGARRAHECDCGKYYTCYTPDWYSTDCSGGLHFSPRTNTCLPPNEAGCLLPRNK</sequence>
<dbReference type="Pfam" id="PF01607">
    <property type="entry name" value="CBM_14"/>
    <property type="match status" value="2"/>
</dbReference>
<feature type="signal peptide" evidence="7">
    <location>
        <begin position="1"/>
        <end position="19"/>
    </location>
</feature>
<protein>
    <submittedName>
        <fullName evidence="10">Peritrophin-1-like</fullName>
    </submittedName>
</protein>
<keyword evidence="4" id="KW-1015">Disulfide bond</keyword>
<feature type="domain" description="Chitin-binding type-2" evidence="8">
    <location>
        <begin position="38"/>
        <end position="108"/>
    </location>
</feature>
<evidence type="ECO:0000256" key="6">
    <source>
        <dbReference type="SAM" id="MobiDB-lite"/>
    </source>
</evidence>
<dbReference type="OrthoDB" id="6020543at2759"/>
<gene>
    <name evidence="10" type="primary">LOC112455185</name>
</gene>
<dbReference type="SMART" id="SM00494">
    <property type="entry name" value="ChtBD2"/>
    <property type="match status" value="2"/>
</dbReference>
<dbReference type="PANTHER" id="PTHR23301:SF0">
    <property type="entry name" value="CHITIN-BINDING TYPE-2 DOMAIN-CONTAINING PROTEIN-RELATED"/>
    <property type="match status" value="1"/>
</dbReference>
<dbReference type="RefSeq" id="XP_024872729.1">
    <property type="nucleotide sequence ID" value="XM_025016961.1"/>
</dbReference>
<feature type="region of interest" description="Disordered" evidence="6">
    <location>
        <begin position="171"/>
        <end position="190"/>
    </location>
</feature>
<keyword evidence="5" id="KW-0325">Glycoprotein</keyword>
<keyword evidence="3" id="KW-0677">Repeat</keyword>
<feature type="domain" description="Chitin-binding type-2" evidence="8">
    <location>
        <begin position="189"/>
        <end position="243"/>
    </location>
</feature>
<dbReference type="AlphaFoldDB" id="A0A6J1PSG6"/>